<organism evidence="17 18">
    <name type="scientific">Luteolibacter algae</name>
    <dbReference type="NCBI Taxonomy" id="454151"/>
    <lineage>
        <taxon>Bacteria</taxon>
        <taxon>Pseudomonadati</taxon>
        <taxon>Verrucomicrobiota</taxon>
        <taxon>Verrucomicrobiia</taxon>
        <taxon>Verrucomicrobiales</taxon>
        <taxon>Verrucomicrobiaceae</taxon>
        <taxon>Luteolibacter</taxon>
    </lineage>
</organism>
<dbReference type="PIRSF" id="PIRSF000853">
    <property type="entry name" value="PPDK"/>
    <property type="match status" value="1"/>
</dbReference>
<keyword evidence="6 17" id="KW-0808">Transferase</keyword>
<dbReference type="Pfam" id="PF01326">
    <property type="entry name" value="PPDK_N"/>
    <property type="match status" value="3"/>
</dbReference>
<dbReference type="InterPro" id="IPR000121">
    <property type="entry name" value="PEP_util_C"/>
</dbReference>
<dbReference type="SUPFAM" id="SSF51621">
    <property type="entry name" value="Phosphoenolpyruvate/pyruvate domain"/>
    <property type="match status" value="1"/>
</dbReference>
<dbReference type="InterPro" id="IPR023151">
    <property type="entry name" value="PEP_util_CS"/>
</dbReference>
<evidence type="ECO:0000256" key="9">
    <source>
        <dbReference type="ARBA" id="ARBA00022777"/>
    </source>
</evidence>
<dbReference type="NCBIfam" id="TIGR01828">
    <property type="entry name" value="pyru_phos_dikin"/>
    <property type="match status" value="1"/>
</dbReference>
<dbReference type="Gene3D" id="1.10.189.10">
    <property type="entry name" value="Pyruvate Phosphate Dikinase, domain 2"/>
    <property type="match status" value="1"/>
</dbReference>
<dbReference type="Gene3D" id="3.30.1490.20">
    <property type="entry name" value="ATP-grasp fold, A domain"/>
    <property type="match status" value="1"/>
</dbReference>
<dbReference type="PROSITE" id="PS00370">
    <property type="entry name" value="PEP_ENZYMES_PHOS_SITE"/>
    <property type="match status" value="1"/>
</dbReference>
<feature type="domain" description="Pyruvate phosphate dikinase AMP/ATP-binding" evidence="15">
    <location>
        <begin position="338"/>
        <end position="391"/>
    </location>
</feature>
<dbReference type="GO" id="GO:0050242">
    <property type="term" value="F:pyruvate, phosphate dikinase activity"/>
    <property type="evidence" value="ECO:0007669"/>
    <property type="project" value="UniProtKB-EC"/>
</dbReference>
<evidence type="ECO:0000256" key="12">
    <source>
        <dbReference type="PIRNR" id="PIRNR000853"/>
    </source>
</evidence>
<comment type="cofactor">
    <cofactor evidence="1 12">
        <name>Mg(2+)</name>
        <dbReference type="ChEBI" id="CHEBI:18420"/>
    </cofactor>
</comment>
<feature type="compositionally biased region" description="Basic residues" evidence="13">
    <location>
        <begin position="929"/>
        <end position="949"/>
    </location>
</feature>
<evidence type="ECO:0000313" key="18">
    <source>
        <dbReference type="Proteomes" id="UP001597375"/>
    </source>
</evidence>
<dbReference type="EC" id="2.7.9.1" evidence="4 12"/>
<evidence type="ECO:0000256" key="11">
    <source>
        <dbReference type="ARBA" id="ARBA00022842"/>
    </source>
</evidence>
<dbReference type="SUPFAM" id="SSF56059">
    <property type="entry name" value="Glutathione synthetase ATP-binding domain-like"/>
    <property type="match status" value="1"/>
</dbReference>
<evidence type="ECO:0000256" key="2">
    <source>
        <dbReference type="ARBA" id="ARBA00003144"/>
    </source>
</evidence>
<evidence type="ECO:0000256" key="4">
    <source>
        <dbReference type="ARBA" id="ARBA00011994"/>
    </source>
</evidence>
<feature type="domain" description="PEP-utilising enzyme C-terminal" evidence="16">
    <location>
        <begin position="569"/>
        <end position="920"/>
    </location>
</feature>
<keyword evidence="18" id="KW-1185">Reference proteome</keyword>
<keyword evidence="7" id="KW-0479">Metal-binding</keyword>
<dbReference type="Proteomes" id="UP001597375">
    <property type="component" value="Unassembled WGS sequence"/>
</dbReference>
<dbReference type="SUPFAM" id="SSF52009">
    <property type="entry name" value="Phosphohistidine domain"/>
    <property type="match status" value="1"/>
</dbReference>
<evidence type="ECO:0000256" key="5">
    <source>
        <dbReference type="ARBA" id="ARBA00020138"/>
    </source>
</evidence>
<name>A0ABW5D8K9_9BACT</name>
<comment type="catalytic activity">
    <reaction evidence="12">
        <text>pyruvate + phosphate + ATP = phosphoenolpyruvate + AMP + diphosphate + H(+)</text>
        <dbReference type="Rhea" id="RHEA:10756"/>
        <dbReference type="ChEBI" id="CHEBI:15361"/>
        <dbReference type="ChEBI" id="CHEBI:15378"/>
        <dbReference type="ChEBI" id="CHEBI:30616"/>
        <dbReference type="ChEBI" id="CHEBI:33019"/>
        <dbReference type="ChEBI" id="CHEBI:43474"/>
        <dbReference type="ChEBI" id="CHEBI:58702"/>
        <dbReference type="ChEBI" id="CHEBI:456215"/>
        <dbReference type="EC" id="2.7.9.1"/>
    </reaction>
</comment>
<evidence type="ECO:0000256" key="3">
    <source>
        <dbReference type="ARBA" id="ARBA00007837"/>
    </source>
</evidence>
<dbReference type="InterPro" id="IPR036637">
    <property type="entry name" value="Phosphohistidine_dom_sf"/>
</dbReference>
<dbReference type="InterPro" id="IPR013815">
    <property type="entry name" value="ATP_grasp_subdomain_1"/>
</dbReference>
<gene>
    <name evidence="17" type="primary">ppdK</name>
    <name evidence="17" type="ORF">ACFSSA_06825</name>
</gene>
<evidence type="ECO:0000256" key="8">
    <source>
        <dbReference type="ARBA" id="ARBA00022741"/>
    </source>
</evidence>
<evidence type="ECO:0000259" key="14">
    <source>
        <dbReference type="Pfam" id="PF00391"/>
    </source>
</evidence>
<comment type="function">
    <text evidence="2">Catalyzes the reversible phosphorylation of pyruvate and phosphate.</text>
</comment>
<dbReference type="InterPro" id="IPR008279">
    <property type="entry name" value="PEP-util_enz_mobile_dom"/>
</dbReference>
<dbReference type="InterPro" id="IPR002192">
    <property type="entry name" value="PPDK_AMP/ATP-bd"/>
</dbReference>
<dbReference type="Pfam" id="PF00391">
    <property type="entry name" value="PEP-utilizers"/>
    <property type="match status" value="1"/>
</dbReference>
<reference evidence="18" key="1">
    <citation type="journal article" date="2019" name="Int. J. Syst. Evol. Microbiol.">
        <title>The Global Catalogue of Microorganisms (GCM) 10K type strain sequencing project: providing services to taxonomists for standard genome sequencing and annotation.</title>
        <authorList>
            <consortium name="The Broad Institute Genomics Platform"/>
            <consortium name="The Broad Institute Genome Sequencing Center for Infectious Disease"/>
            <person name="Wu L."/>
            <person name="Ma J."/>
        </authorList>
    </citation>
    <scope>NUCLEOTIDE SEQUENCE [LARGE SCALE GENOMIC DNA]</scope>
    <source>
        <strain evidence="18">CGMCC 4.7106</strain>
    </source>
</reference>
<dbReference type="InterPro" id="IPR015813">
    <property type="entry name" value="Pyrv/PenolPyrv_kinase-like_dom"/>
</dbReference>
<dbReference type="PANTHER" id="PTHR22931:SF9">
    <property type="entry name" value="PYRUVATE, PHOSPHATE DIKINASE 1, CHLOROPLASTIC"/>
    <property type="match status" value="1"/>
</dbReference>
<evidence type="ECO:0000256" key="6">
    <source>
        <dbReference type="ARBA" id="ARBA00022679"/>
    </source>
</evidence>
<keyword evidence="17" id="KW-0670">Pyruvate</keyword>
<protein>
    <recommendedName>
        <fullName evidence="5 12">Pyruvate, phosphate dikinase</fullName>
        <ecNumber evidence="4 12">2.7.9.1</ecNumber>
    </recommendedName>
</protein>
<feature type="domain" description="Pyruvate phosphate dikinase AMP/ATP-binding" evidence="15">
    <location>
        <begin position="90"/>
        <end position="327"/>
    </location>
</feature>
<evidence type="ECO:0000313" key="17">
    <source>
        <dbReference type="EMBL" id="MFD2256381.1"/>
    </source>
</evidence>
<keyword evidence="11" id="KW-0460">Magnesium</keyword>
<evidence type="ECO:0000256" key="13">
    <source>
        <dbReference type="SAM" id="MobiDB-lite"/>
    </source>
</evidence>
<dbReference type="EMBL" id="JBHUIT010000008">
    <property type="protein sequence ID" value="MFD2256381.1"/>
    <property type="molecule type" value="Genomic_DNA"/>
</dbReference>
<proteinExistence type="inferred from homology"/>
<sequence length="949" mass="103253">MATKKKTAAKSAAKKSSAKKSSAKAIKYVYTWGAGKADGDGTMKALLGGKGANLAEMTRIGLPVPSGFTITTEVCTYYYDNGRTYPKVLRSQMEEGIANMEKIMGYKFGDAKGFPLLVAVRSGARDSMPGMMDTVLNLGLNDKTVAALAKATDNERFAWDCYRRFIQMYGDVVLGVQKNPDEDHEPFEHVIESYKHEIYGKDIIDSELTAEDNKELVTRFKDLVKSRTGHGFPEDPWEQLEGAAGAVFGSWMNDRAIVYRRKYGIPTAWGTAVNVQAMVFGNTGANSGSGVAFTRNPANGENELYGEFLVNAQGEDVVAGVRTPDPVAGMEEALPAAFKELMKVRKILEKHFRDVQDVEFTIQDGQLYMLQTRNGKRTAAAGLKFAADMVKERLINWQTAVMRNPADQLDQLLAPVFDVNEAAKATVIAKGLPAGPGAASGRIYLNADRAVIAAEKGERVLLVRVETSPEDLRGMIAAEGILTSRGGVSSHAALVARQMGKVCVCGASGVEVDYEKKTVTAGGETFNEGDFLSIDGTAGTVFGGELATEPSEIITGLIFNKKSSQNTEKYQNFVQLMEWCGKATRMGVRTNADTPDQVKTAVAFGAEGIGLTRTEHMFFEGDRIDAMREMILATEEADRKKALKKLLPHQRKDFFGIFKALEGKPATIRLLDPPLHEFLPNTPESQKDLADKLGVEVEAIAHRVHDLHEFNPMLGHRGCRLAISYPEIAEMQARAIFEAAAQCVKKDIPVQPEVMVPLVGYARELELQVEIIHRVAEEVKAAKGVEFDYLVGTMIEVPRGAITADEIAKHAQFFSFGTNDLTQTALGVSRDDMGSFLSSYQENDIYPKNPFASLDTTGVGQLMEIAVEKGRSVKPDIKLGICGEHGGDPDSVTFCHKLGLAYVSCSPYRVPVARLAAAQAAIAEQTGKKPARAAKKGAKKAARKAAKKK</sequence>
<dbReference type="PANTHER" id="PTHR22931">
    <property type="entry name" value="PHOSPHOENOLPYRUVATE DIKINASE-RELATED"/>
    <property type="match status" value="1"/>
</dbReference>
<keyword evidence="8" id="KW-0547">Nucleotide-binding</keyword>
<dbReference type="RefSeq" id="WP_386819566.1">
    <property type="nucleotide sequence ID" value="NZ_JBHUIT010000008.1"/>
</dbReference>
<dbReference type="Pfam" id="PF02896">
    <property type="entry name" value="PEP-utilizers_C"/>
    <property type="match status" value="1"/>
</dbReference>
<dbReference type="InterPro" id="IPR010121">
    <property type="entry name" value="Pyruvate_phosphate_dikinase"/>
</dbReference>
<feature type="region of interest" description="Disordered" evidence="13">
    <location>
        <begin position="926"/>
        <end position="949"/>
    </location>
</feature>
<keyword evidence="9" id="KW-0418">Kinase</keyword>
<dbReference type="InterPro" id="IPR018274">
    <property type="entry name" value="PEP_util_AS"/>
</dbReference>
<dbReference type="Gene3D" id="3.30.470.20">
    <property type="entry name" value="ATP-grasp fold, B domain"/>
    <property type="match status" value="1"/>
</dbReference>
<comment type="caution">
    <text evidence="17">The sequence shown here is derived from an EMBL/GenBank/DDBJ whole genome shotgun (WGS) entry which is preliminary data.</text>
</comment>
<feature type="domain" description="Pyruvate phosphate dikinase AMP/ATP-binding" evidence="15">
    <location>
        <begin position="45"/>
        <end position="82"/>
    </location>
</feature>
<evidence type="ECO:0000256" key="7">
    <source>
        <dbReference type="ARBA" id="ARBA00022723"/>
    </source>
</evidence>
<dbReference type="Gene3D" id="3.20.20.60">
    <property type="entry name" value="Phosphoenolpyruvate-binding domains"/>
    <property type="match status" value="1"/>
</dbReference>
<keyword evidence="10" id="KW-0067">ATP-binding</keyword>
<dbReference type="PROSITE" id="PS00742">
    <property type="entry name" value="PEP_ENZYMES_2"/>
    <property type="match status" value="1"/>
</dbReference>
<dbReference type="NCBIfam" id="NF004531">
    <property type="entry name" value="PRK05878.1"/>
    <property type="match status" value="1"/>
</dbReference>
<accession>A0ABW5D8K9</accession>
<evidence type="ECO:0000259" key="15">
    <source>
        <dbReference type="Pfam" id="PF01326"/>
    </source>
</evidence>
<evidence type="ECO:0000256" key="1">
    <source>
        <dbReference type="ARBA" id="ARBA00001946"/>
    </source>
</evidence>
<dbReference type="Gene3D" id="3.50.30.10">
    <property type="entry name" value="Phosphohistidine domain"/>
    <property type="match status" value="1"/>
</dbReference>
<evidence type="ECO:0000259" key="16">
    <source>
        <dbReference type="Pfam" id="PF02896"/>
    </source>
</evidence>
<feature type="domain" description="PEP-utilising enzyme mobile" evidence="14">
    <location>
        <begin position="458"/>
        <end position="539"/>
    </location>
</feature>
<evidence type="ECO:0000256" key="10">
    <source>
        <dbReference type="ARBA" id="ARBA00022840"/>
    </source>
</evidence>
<comment type="similarity">
    <text evidence="3 12">Belongs to the PEP-utilizing enzyme family.</text>
</comment>
<dbReference type="InterPro" id="IPR040442">
    <property type="entry name" value="Pyrv_kinase-like_dom_sf"/>
</dbReference>
<dbReference type="Gene3D" id="1.20.80.30">
    <property type="match status" value="1"/>
</dbReference>